<protein>
    <submittedName>
        <fullName evidence="2">Uncharacterized protein</fullName>
    </submittedName>
</protein>
<evidence type="ECO:0000313" key="3">
    <source>
        <dbReference type="Proteomes" id="UP000826195"/>
    </source>
</evidence>
<feature type="region of interest" description="Disordered" evidence="1">
    <location>
        <begin position="1"/>
        <end position="26"/>
    </location>
</feature>
<dbReference type="Proteomes" id="UP000826195">
    <property type="component" value="Unassembled WGS sequence"/>
</dbReference>
<accession>A0AAV7ILU4</accession>
<gene>
    <name evidence="2" type="ORF">KQX54_001899</name>
</gene>
<sequence>MTGSTALQAPSRAGSKSLHGESEAAGEQLWSGTVLVRLLIEFPKFPNRNRITCFFSMPLSPWIGTCTPRIYGSTN</sequence>
<proteinExistence type="predicted"/>
<name>A0AAV7ILU4_COTGL</name>
<dbReference type="AlphaFoldDB" id="A0AAV7ILU4"/>
<dbReference type="EMBL" id="JAHXZJ010001119">
    <property type="protein sequence ID" value="KAH0553521.1"/>
    <property type="molecule type" value="Genomic_DNA"/>
</dbReference>
<organism evidence="2 3">
    <name type="scientific">Cotesia glomerata</name>
    <name type="common">Lepidopteran parasitic wasp</name>
    <name type="synonym">Apanteles glomeratus</name>
    <dbReference type="NCBI Taxonomy" id="32391"/>
    <lineage>
        <taxon>Eukaryota</taxon>
        <taxon>Metazoa</taxon>
        <taxon>Ecdysozoa</taxon>
        <taxon>Arthropoda</taxon>
        <taxon>Hexapoda</taxon>
        <taxon>Insecta</taxon>
        <taxon>Pterygota</taxon>
        <taxon>Neoptera</taxon>
        <taxon>Endopterygota</taxon>
        <taxon>Hymenoptera</taxon>
        <taxon>Apocrita</taxon>
        <taxon>Ichneumonoidea</taxon>
        <taxon>Braconidae</taxon>
        <taxon>Microgastrinae</taxon>
        <taxon>Cotesia</taxon>
    </lineage>
</organism>
<evidence type="ECO:0000313" key="2">
    <source>
        <dbReference type="EMBL" id="KAH0553521.1"/>
    </source>
</evidence>
<evidence type="ECO:0000256" key="1">
    <source>
        <dbReference type="SAM" id="MobiDB-lite"/>
    </source>
</evidence>
<reference evidence="2 3" key="1">
    <citation type="journal article" date="2021" name="J. Hered.">
        <title>A chromosome-level genome assembly of the parasitoid wasp, Cotesia glomerata (Hymenoptera: Braconidae).</title>
        <authorList>
            <person name="Pinto B.J."/>
            <person name="Weis J.J."/>
            <person name="Gamble T."/>
            <person name="Ode P.J."/>
            <person name="Paul R."/>
            <person name="Zaspel J.M."/>
        </authorList>
    </citation>
    <scope>NUCLEOTIDE SEQUENCE [LARGE SCALE GENOMIC DNA]</scope>
    <source>
        <strain evidence="2">CgM1</strain>
    </source>
</reference>
<comment type="caution">
    <text evidence="2">The sequence shown here is derived from an EMBL/GenBank/DDBJ whole genome shotgun (WGS) entry which is preliminary data.</text>
</comment>
<keyword evidence="3" id="KW-1185">Reference proteome</keyword>